<accession>A0ABT9RHN3</accession>
<dbReference type="Proteomes" id="UP001230426">
    <property type="component" value="Unassembled WGS sequence"/>
</dbReference>
<feature type="transmembrane region" description="Helical" evidence="1">
    <location>
        <begin position="169"/>
        <end position="190"/>
    </location>
</feature>
<reference evidence="2 3" key="1">
    <citation type="submission" date="2023-07" db="EMBL/GenBank/DDBJ databases">
        <title>Sequencing the genomes of 1000 actinobacteria strains.</title>
        <authorList>
            <person name="Klenk H.-P."/>
        </authorList>
    </citation>
    <scope>NUCLEOTIDE SEQUENCE [LARGE SCALE GENOMIC DNA]</scope>
    <source>
        <strain evidence="2 3">DSM 44109</strain>
    </source>
</reference>
<dbReference type="EMBL" id="JAUSRB010000002">
    <property type="protein sequence ID" value="MDP9868797.1"/>
    <property type="molecule type" value="Genomic_DNA"/>
</dbReference>
<keyword evidence="3" id="KW-1185">Reference proteome</keyword>
<dbReference type="RefSeq" id="WP_306872040.1">
    <property type="nucleotide sequence ID" value="NZ_JAUSRB010000002.1"/>
</dbReference>
<organism evidence="2 3">
    <name type="scientific">Streptosporangium brasiliense</name>
    <dbReference type="NCBI Taxonomy" id="47480"/>
    <lineage>
        <taxon>Bacteria</taxon>
        <taxon>Bacillati</taxon>
        <taxon>Actinomycetota</taxon>
        <taxon>Actinomycetes</taxon>
        <taxon>Streptosporangiales</taxon>
        <taxon>Streptosporangiaceae</taxon>
        <taxon>Streptosporangium</taxon>
    </lineage>
</organism>
<proteinExistence type="predicted"/>
<feature type="transmembrane region" description="Helical" evidence="1">
    <location>
        <begin position="90"/>
        <end position="117"/>
    </location>
</feature>
<comment type="caution">
    <text evidence="2">The sequence shown here is derived from an EMBL/GenBank/DDBJ whole genome shotgun (WGS) entry which is preliminary data.</text>
</comment>
<keyword evidence="1" id="KW-0812">Transmembrane</keyword>
<keyword evidence="1" id="KW-1133">Transmembrane helix</keyword>
<name>A0ABT9RHN3_9ACTN</name>
<feature type="transmembrane region" description="Helical" evidence="1">
    <location>
        <begin position="196"/>
        <end position="218"/>
    </location>
</feature>
<evidence type="ECO:0000313" key="2">
    <source>
        <dbReference type="EMBL" id="MDP9868797.1"/>
    </source>
</evidence>
<evidence type="ECO:0000256" key="1">
    <source>
        <dbReference type="SAM" id="Phobius"/>
    </source>
</evidence>
<sequence>MNERSWERLGAASGLVAAVLLLAAFVTAPSPPGLDASAATIIGYLGDHRVGMLTASLLVTLAAVAFLWFVAHLRHVLQRAEGGAEAFSPVVLVSGVSLATVCALGMVPLTALATLIARPVGLGESEAVRVLYGMHQLSLGPVGLLVALFAVSTGAAMVRRELAGPWLGWLGMIVAVIGLVAGVSSFFAALSGTAMFLAYAMGIAFALWLAAASVVMLLRPEVERVTTARGVFAR</sequence>
<keyword evidence="1" id="KW-0472">Membrane</keyword>
<evidence type="ECO:0008006" key="4">
    <source>
        <dbReference type="Google" id="ProtNLM"/>
    </source>
</evidence>
<gene>
    <name evidence="2" type="ORF">J2S55_008063</name>
</gene>
<feature type="transmembrane region" description="Helical" evidence="1">
    <location>
        <begin position="137"/>
        <end position="157"/>
    </location>
</feature>
<protein>
    <recommendedName>
        <fullName evidence="4">DUF4386 domain-containing protein</fullName>
    </recommendedName>
</protein>
<feature type="transmembrane region" description="Helical" evidence="1">
    <location>
        <begin position="52"/>
        <end position="70"/>
    </location>
</feature>
<evidence type="ECO:0000313" key="3">
    <source>
        <dbReference type="Proteomes" id="UP001230426"/>
    </source>
</evidence>